<dbReference type="Proteomes" id="UP000070539">
    <property type="component" value="Unassembled WGS sequence"/>
</dbReference>
<comment type="caution">
    <text evidence="1">The sequence shown here is derived from an EMBL/GenBank/DDBJ whole genome shotgun (WGS) entry which is preliminary data.</text>
</comment>
<dbReference type="SUPFAM" id="SSF52317">
    <property type="entry name" value="Class I glutamine amidotransferase-like"/>
    <property type="match status" value="1"/>
</dbReference>
<accession>A0A136WBF3</accession>
<keyword evidence="1" id="KW-0328">Glycosyltransferase</keyword>
<dbReference type="STRING" id="36847.CLNEO_28130"/>
<proteinExistence type="predicted"/>
<dbReference type="InterPro" id="IPR011697">
    <property type="entry name" value="Peptidase_C26"/>
</dbReference>
<dbReference type="GO" id="GO:0033969">
    <property type="term" value="F:gamma-glutamyl-gamma-aminobutyrate hydrolase activity"/>
    <property type="evidence" value="ECO:0007669"/>
    <property type="project" value="TreeGrafter"/>
</dbReference>
<dbReference type="InterPro" id="IPR029062">
    <property type="entry name" value="Class_I_gatase-like"/>
</dbReference>
<dbReference type="PANTHER" id="PTHR43235:SF1">
    <property type="entry name" value="GLUTAMINE AMIDOTRANSFERASE PB2B2.05-RELATED"/>
    <property type="match status" value="1"/>
</dbReference>
<organism evidence="1 2">
    <name type="scientific">Anaerotignum neopropionicum</name>
    <dbReference type="NCBI Taxonomy" id="36847"/>
    <lineage>
        <taxon>Bacteria</taxon>
        <taxon>Bacillati</taxon>
        <taxon>Bacillota</taxon>
        <taxon>Clostridia</taxon>
        <taxon>Lachnospirales</taxon>
        <taxon>Anaerotignaceae</taxon>
        <taxon>Anaerotignum</taxon>
    </lineage>
</organism>
<dbReference type="Pfam" id="PF07722">
    <property type="entry name" value="Peptidase_C26"/>
    <property type="match status" value="1"/>
</dbReference>
<dbReference type="GO" id="GO:0016757">
    <property type="term" value="F:glycosyltransferase activity"/>
    <property type="evidence" value="ECO:0007669"/>
    <property type="project" value="UniProtKB-KW"/>
</dbReference>
<sequence length="232" mass="25503">MQPVIGITPDYDSAAGRYQLHQDYAAAISAVGGYPVMLFGQGEIPLFLDGIVLSGGGDIDPLLFHEEPLRESGEISPRRDQFELSLCQAAIQKNIPLLGICRGMQVINIALGGTIYQDIGVQTKSTLKHRQQAPRDYATHSIMIEENTLLSHLWGKEKAAVNSFHHQGVALLGEGLRYSAKSQDGLIEAIEHTEKPFIFGVQWHPEAMKTGEQGRIFAAFVQAAAEFHAIRR</sequence>
<evidence type="ECO:0000313" key="1">
    <source>
        <dbReference type="EMBL" id="KXL51841.1"/>
    </source>
</evidence>
<protein>
    <submittedName>
        <fullName evidence="1">Putative glutamine amidotransferasec</fullName>
        <ecNumber evidence="1">2.4.2.-</ecNumber>
    </submittedName>
</protein>
<keyword evidence="1" id="KW-0808">Transferase</keyword>
<dbReference type="CDD" id="cd01745">
    <property type="entry name" value="GATase1_2"/>
    <property type="match status" value="1"/>
</dbReference>
<dbReference type="PANTHER" id="PTHR43235">
    <property type="entry name" value="GLUTAMINE AMIDOTRANSFERASE PB2B2.05-RELATED"/>
    <property type="match status" value="1"/>
</dbReference>
<gene>
    <name evidence="1" type="ORF">CLNEO_28130</name>
</gene>
<dbReference type="InterPro" id="IPR044668">
    <property type="entry name" value="PuuD-like"/>
</dbReference>
<dbReference type="Gene3D" id="3.40.50.880">
    <property type="match status" value="1"/>
</dbReference>
<dbReference type="EMBL" id="LRVM01000014">
    <property type="protein sequence ID" value="KXL51841.1"/>
    <property type="molecule type" value="Genomic_DNA"/>
</dbReference>
<keyword evidence="2" id="KW-1185">Reference proteome</keyword>
<keyword evidence="1" id="KW-0315">Glutamine amidotransferase</keyword>
<dbReference type="GO" id="GO:0006598">
    <property type="term" value="P:polyamine catabolic process"/>
    <property type="evidence" value="ECO:0007669"/>
    <property type="project" value="TreeGrafter"/>
</dbReference>
<dbReference type="OrthoDB" id="9813383at2"/>
<evidence type="ECO:0000313" key="2">
    <source>
        <dbReference type="Proteomes" id="UP000070539"/>
    </source>
</evidence>
<name>A0A136WBF3_9FIRM</name>
<dbReference type="AlphaFoldDB" id="A0A136WBF3"/>
<dbReference type="GO" id="GO:0005829">
    <property type="term" value="C:cytosol"/>
    <property type="evidence" value="ECO:0007669"/>
    <property type="project" value="TreeGrafter"/>
</dbReference>
<reference evidence="1 2" key="1">
    <citation type="submission" date="2016-01" db="EMBL/GenBank/DDBJ databases">
        <title>Genome sequence of Clostridium neopropionicum X4, DSM-3847.</title>
        <authorList>
            <person name="Poehlein A."/>
            <person name="Beck M.H."/>
            <person name="Bengelsdorf F.R."/>
            <person name="Daniel R."/>
            <person name="Duerre P."/>
        </authorList>
    </citation>
    <scope>NUCLEOTIDE SEQUENCE [LARGE SCALE GENOMIC DNA]</scope>
    <source>
        <strain evidence="1 2">DSM-3847</strain>
    </source>
</reference>
<dbReference type="PROSITE" id="PS51273">
    <property type="entry name" value="GATASE_TYPE_1"/>
    <property type="match status" value="1"/>
</dbReference>
<dbReference type="EC" id="2.4.2.-" evidence="1"/>
<dbReference type="RefSeq" id="WP_066090620.1">
    <property type="nucleotide sequence ID" value="NZ_LRVM01000014.1"/>
</dbReference>